<dbReference type="Proteomes" id="UP000008366">
    <property type="component" value="Unassembled WGS sequence"/>
</dbReference>
<dbReference type="Pfam" id="PF11222">
    <property type="entry name" value="DUF3017"/>
    <property type="match status" value="1"/>
</dbReference>
<feature type="transmembrane region" description="Helical" evidence="1">
    <location>
        <begin position="6"/>
        <end position="27"/>
    </location>
</feature>
<gene>
    <name evidence="2" type="ORF">KILIM_046_00180</name>
</gene>
<organism evidence="2 3">
    <name type="scientific">Kineosphaera limosa NBRC 100340</name>
    <dbReference type="NCBI Taxonomy" id="1184609"/>
    <lineage>
        <taxon>Bacteria</taxon>
        <taxon>Bacillati</taxon>
        <taxon>Actinomycetota</taxon>
        <taxon>Actinomycetes</taxon>
        <taxon>Micrococcales</taxon>
        <taxon>Dermatophilaceae</taxon>
        <taxon>Kineosphaera</taxon>
    </lineage>
</organism>
<dbReference type="InterPro" id="IPR021385">
    <property type="entry name" value="DUF3017"/>
</dbReference>
<accession>K6XD42</accession>
<name>K6XD42_9MICO</name>
<reference evidence="2 3" key="1">
    <citation type="submission" date="2012-08" db="EMBL/GenBank/DDBJ databases">
        <title>Whole genome shotgun sequence of Kineosphaera limosa NBRC 100340.</title>
        <authorList>
            <person name="Yoshida I."/>
            <person name="Isaki S."/>
            <person name="Hosoyama A."/>
            <person name="Tsuchikane K."/>
            <person name="Katsumata H."/>
            <person name="Ando Y."/>
            <person name="Ohji S."/>
            <person name="Hamada M."/>
            <person name="Tamura T."/>
            <person name="Yamazoe A."/>
            <person name="Yamazaki S."/>
            <person name="Fujita N."/>
        </authorList>
    </citation>
    <scope>NUCLEOTIDE SEQUENCE [LARGE SCALE GENOMIC DNA]</scope>
    <source>
        <strain evidence="2 3">NBRC 100340</strain>
    </source>
</reference>
<evidence type="ECO:0000313" key="2">
    <source>
        <dbReference type="EMBL" id="GAB96734.1"/>
    </source>
</evidence>
<dbReference type="AlphaFoldDB" id="K6XD42"/>
<protein>
    <submittedName>
        <fullName evidence="2">Uncharacterized protein</fullName>
    </submittedName>
</protein>
<keyword evidence="3" id="KW-1185">Reference proteome</keyword>
<feature type="transmembrane region" description="Helical" evidence="1">
    <location>
        <begin position="74"/>
        <end position="94"/>
    </location>
</feature>
<dbReference type="STRING" id="1184609.KILIM_046_00180"/>
<keyword evidence="1" id="KW-0812">Transmembrane</keyword>
<comment type="caution">
    <text evidence="2">The sequence shown here is derived from an EMBL/GenBank/DDBJ whole genome shotgun (WGS) entry which is preliminary data.</text>
</comment>
<dbReference type="EMBL" id="BAHD01000046">
    <property type="protein sequence ID" value="GAB96734.1"/>
    <property type="molecule type" value="Genomic_DNA"/>
</dbReference>
<evidence type="ECO:0000256" key="1">
    <source>
        <dbReference type="SAM" id="Phobius"/>
    </source>
</evidence>
<keyword evidence="1" id="KW-1133">Transmembrane helix</keyword>
<sequence length="115" mass="11852">MVGLVVWVATGHIVLGASIVAGGFLLAAGLRAARPDGRVGALQVRSRALDIAGCVAAAVNVLGAAAMVGRHIPWQLLGAVNLVLLAIIAAILFADSRVARERYWAKRGGRPDHLG</sequence>
<evidence type="ECO:0000313" key="3">
    <source>
        <dbReference type="Proteomes" id="UP000008366"/>
    </source>
</evidence>
<proteinExistence type="predicted"/>
<feature type="transmembrane region" description="Helical" evidence="1">
    <location>
        <begin position="48"/>
        <end position="68"/>
    </location>
</feature>
<keyword evidence="1" id="KW-0472">Membrane</keyword>